<organism evidence="10 11">
    <name type="scientific">Leeuwenhoekiella nanhaiensis</name>
    <dbReference type="NCBI Taxonomy" id="1655491"/>
    <lineage>
        <taxon>Bacteria</taxon>
        <taxon>Pseudomonadati</taxon>
        <taxon>Bacteroidota</taxon>
        <taxon>Flavobacteriia</taxon>
        <taxon>Flavobacteriales</taxon>
        <taxon>Flavobacteriaceae</taxon>
        <taxon>Leeuwenhoekiella</taxon>
    </lineage>
</organism>
<feature type="transmembrane region" description="Helical" evidence="7">
    <location>
        <begin position="372"/>
        <end position="397"/>
    </location>
</feature>
<accession>A0A2G1VPJ4</accession>
<dbReference type="EMBL" id="NQXA01000012">
    <property type="protein sequence ID" value="PHQ28687.1"/>
    <property type="molecule type" value="Genomic_DNA"/>
</dbReference>
<dbReference type="OrthoDB" id="1522670at2"/>
<feature type="transmembrane region" description="Helical" evidence="7">
    <location>
        <begin position="25"/>
        <end position="50"/>
    </location>
</feature>
<dbReference type="GO" id="GO:0098797">
    <property type="term" value="C:plasma membrane protein complex"/>
    <property type="evidence" value="ECO:0007669"/>
    <property type="project" value="TreeGrafter"/>
</dbReference>
<feature type="transmembrane region" description="Helical" evidence="7">
    <location>
        <begin position="275"/>
        <end position="299"/>
    </location>
</feature>
<dbReference type="InterPro" id="IPR051447">
    <property type="entry name" value="Lipoprotein-release_system"/>
</dbReference>
<comment type="subcellular location">
    <subcellularLocation>
        <location evidence="1">Cell membrane</location>
        <topology evidence="1">Multi-pass membrane protein</topology>
    </subcellularLocation>
</comment>
<reference evidence="10 11" key="1">
    <citation type="submission" date="2017-08" db="EMBL/GenBank/DDBJ databases">
        <title>The whole genome shortgun sequences of strain Leeuwenhoekiella nanhaiensis G18 from the South China Sea.</title>
        <authorList>
            <person name="Liu Q."/>
        </authorList>
    </citation>
    <scope>NUCLEOTIDE SEQUENCE [LARGE SCALE GENOMIC DNA]</scope>
    <source>
        <strain evidence="10 11">G18</strain>
    </source>
</reference>
<keyword evidence="5 7" id="KW-1133">Transmembrane helix</keyword>
<evidence type="ECO:0000259" key="8">
    <source>
        <dbReference type="Pfam" id="PF02687"/>
    </source>
</evidence>
<evidence type="ECO:0000256" key="4">
    <source>
        <dbReference type="ARBA" id="ARBA00022692"/>
    </source>
</evidence>
<evidence type="ECO:0000313" key="11">
    <source>
        <dbReference type="Proteomes" id="UP000229433"/>
    </source>
</evidence>
<dbReference type="InterPro" id="IPR003838">
    <property type="entry name" value="ABC3_permease_C"/>
</dbReference>
<evidence type="ECO:0000313" key="10">
    <source>
        <dbReference type="EMBL" id="PHQ28687.1"/>
    </source>
</evidence>
<keyword evidence="11" id="KW-1185">Reference proteome</keyword>
<proteinExistence type="inferred from homology"/>
<sequence>MNFEYFTAKRIIGAKQYKSTASTPIIKIAIIAIVLGMVMMMITIATGIGLQQKIKEKVSAFNGDVIVSQFDGNNSDITLNPIPKNQDFYPDFESVSEVSHVQVTATKAGVIRTPTDFEGIIVKGVGADYRWDFMQEFLVEGRLPDYSDKLNTEILISTYLANRLGFKNGDKVIVFFLKEDGGFLNRRFDIVGIYDSGFQEFDETFLFADIRHIQKLNKWEEDQVGAFEVFVDDFDKLDEIGVEIYKNTDSFLNTMTIKQKYYSIFEWLSLFDFNIALIIAVMIIVAGINMIVALLVLILERTPMVGILKALGASDWSIRKIFMYNALYLVGVGLFWGNVIGIGLLLIQKYFGLITLNPETYYVSEAPVYIDWYYIVLLNVGTFLLCALMLLIPSYVITRISPVKTIKFD</sequence>
<comment type="similarity">
    <text evidence="2">Belongs to the ABC-4 integral membrane protein family. LolC/E subfamily.</text>
</comment>
<feature type="domain" description="MacB-like periplasmic core" evidence="9">
    <location>
        <begin position="28"/>
        <end position="224"/>
    </location>
</feature>
<dbReference type="GO" id="GO:0044874">
    <property type="term" value="P:lipoprotein localization to outer membrane"/>
    <property type="evidence" value="ECO:0007669"/>
    <property type="project" value="TreeGrafter"/>
</dbReference>
<evidence type="ECO:0000256" key="7">
    <source>
        <dbReference type="SAM" id="Phobius"/>
    </source>
</evidence>
<gene>
    <name evidence="10" type="ORF">CJ305_13785</name>
</gene>
<evidence type="ECO:0000256" key="2">
    <source>
        <dbReference type="ARBA" id="ARBA00005236"/>
    </source>
</evidence>
<evidence type="ECO:0000256" key="3">
    <source>
        <dbReference type="ARBA" id="ARBA00022475"/>
    </source>
</evidence>
<dbReference type="PANTHER" id="PTHR30489:SF0">
    <property type="entry name" value="LIPOPROTEIN-RELEASING SYSTEM TRANSMEMBRANE PROTEIN LOLE"/>
    <property type="match status" value="1"/>
</dbReference>
<feature type="domain" description="ABC3 transporter permease C-terminal" evidence="8">
    <location>
        <begin position="277"/>
        <end position="402"/>
    </location>
</feature>
<dbReference type="PANTHER" id="PTHR30489">
    <property type="entry name" value="LIPOPROTEIN-RELEASING SYSTEM TRANSMEMBRANE PROTEIN LOLE"/>
    <property type="match status" value="1"/>
</dbReference>
<evidence type="ECO:0000256" key="5">
    <source>
        <dbReference type="ARBA" id="ARBA00022989"/>
    </source>
</evidence>
<feature type="transmembrane region" description="Helical" evidence="7">
    <location>
        <begin position="326"/>
        <end position="352"/>
    </location>
</feature>
<protein>
    <submittedName>
        <fullName evidence="10">Transmembrane permease</fullName>
    </submittedName>
</protein>
<dbReference type="Pfam" id="PF02687">
    <property type="entry name" value="FtsX"/>
    <property type="match status" value="1"/>
</dbReference>
<keyword evidence="3" id="KW-1003">Cell membrane</keyword>
<evidence type="ECO:0000256" key="6">
    <source>
        <dbReference type="ARBA" id="ARBA00023136"/>
    </source>
</evidence>
<dbReference type="AlphaFoldDB" id="A0A2G1VPJ4"/>
<dbReference type="Proteomes" id="UP000229433">
    <property type="component" value="Unassembled WGS sequence"/>
</dbReference>
<keyword evidence="4 7" id="KW-0812">Transmembrane</keyword>
<evidence type="ECO:0000259" key="9">
    <source>
        <dbReference type="Pfam" id="PF12704"/>
    </source>
</evidence>
<comment type="caution">
    <text evidence="10">The sequence shown here is derived from an EMBL/GenBank/DDBJ whole genome shotgun (WGS) entry which is preliminary data.</text>
</comment>
<evidence type="ECO:0000256" key="1">
    <source>
        <dbReference type="ARBA" id="ARBA00004651"/>
    </source>
</evidence>
<dbReference type="Pfam" id="PF12704">
    <property type="entry name" value="MacB_PCD"/>
    <property type="match status" value="1"/>
</dbReference>
<dbReference type="RefSeq" id="WP_099646979.1">
    <property type="nucleotide sequence ID" value="NZ_KZ319294.1"/>
</dbReference>
<name>A0A2G1VPJ4_9FLAO</name>
<dbReference type="InterPro" id="IPR025857">
    <property type="entry name" value="MacB_PCD"/>
</dbReference>
<keyword evidence="6 7" id="KW-0472">Membrane</keyword>